<dbReference type="AlphaFoldDB" id="D6AJF6"/>
<evidence type="ECO:0000313" key="3">
    <source>
        <dbReference type="Proteomes" id="UP000003986"/>
    </source>
</evidence>
<dbReference type="EMBL" id="DS999644">
    <property type="protein sequence ID" value="EFE77228.2"/>
    <property type="molecule type" value="Genomic_DNA"/>
</dbReference>
<organism evidence="2 3">
    <name type="scientific">Streptomyces filamentosus NRRL 15998</name>
    <dbReference type="NCBI Taxonomy" id="457431"/>
    <lineage>
        <taxon>Bacteria</taxon>
        <taxon>Bacillati</taxon>
        <taxon>Actinomycetota</taxon>
        <taxon>Actinomycetes</taxon>
        <taxon>Kitasatosporales</taxon>
        <taxon>Streptomycetaceae</taxon>
        <taxon>Streptomyces</taxon>
    </lineage>
</organism>
<reference evidence="3" key="2">
    <citation type="submission" date="2008-12" db="EMBL/GenBank/DDBJ databases">
        <title>Annotation of Streptomyces roseosporus strain NRRL 15998.</title>
        <authorList>
            <consortium name="The Broad Institute Genome Sequencing Platform"/>
            <consortium name="Broad Institute Microbial Sequencing Center"/>
            <person name="Fischbach M."/>
            <person name="Ward D."/>
            <person name="Young S."/>
            <person name="Kodira C.D."/>
            <person name="Zeng Q."/>
            <person name="Koehrsen M."/>
            <person name="Godfrey P."/>
            <person name="Alvarado L."/>
            <person name="Berlin A.M."/>
            <person name="Borenstein D."/>
            <person name="Chen Z."/>
            <person name="Engels R."/>
            <person name="Freedman E."/>
            <person name="Gellesch M."/>
            <person name="Goldberg J."/>
            <person name="Griggs A."/>
            <person name="Gujja S."/>
            <person name="Heiman D.I."/>
            <person name="Hepburn T.A."/>
            <person name="Howarth C."/>
            <person name="Jen D."/>
            <person name="Larson L."/>
            <person name="Lewis B."/>
            <person name="Mehta T."/>
            <person name="Park D."/>
            <person name="Pearson M."/>
            <person name="Roberts A."/>
            <person name="Saif S."/>
            <person name="Shea T.D."/>
            <person name="Shenoy N."/>
            <person name="Sisk P."/>
            <person name="Stolte C."/>
            <person name="Sykes S.N."/>
            <person name="Walk T."/>
            <person name="White J."/>
            <person name="Yandava C."/>
            <person name="Straight P."/>
            <person name="Clardy J."/>
            <person name="Hung D."/>
            <person name="Kolter R."/>
            <person name="Mekalanos J."/>
            <person name="Walker S."/>
            <person name="Walsh C.T."/>
            <person name="Wieland B.L.C."/>
            <person name="Ilzarbe M."/>
            <person name="Galagan J."/>
            <person name="Nusbaum C."/>
            <person name="Birren B."/>
        </authorList>
    </citation>
    <scope>NUCLEOTIDE SEQUENCE [LARGE SCALE GENOMIC DNA]</scope>
    <source>
        <strain evidence="3">NRRL 15998</strain>
    </source>
</reference>
<evidence type="ECO:0000313" key="2">
    <source>
        <dbReference type="EMBL" id="EFE77228.2"/>
    </source>
</evidence>
<feature type="compositionally biased region" description="Polar residues" evidence="1">
    <location>
        <begin position="435"/>
        <end position="451"/>
    </location>
</feature>
<feature type="compositionally biased region" description="Low complexity" evidence="1">
    <location>
        <begin position="467"/>
        <end position="488"/>
    </location>
</feature>
<dbReference type="Proteomes" id="UP000003986">
    <property type="component" value="Unassembled WGS sequence"/>
</dbReference>
<accession>D6AJF6</accession>
<feature type="compositionally biased region" description="Basic and acidic residues" evidence="1">
    <location>
        <begin position="265"/>
        <end position="275"/>
    </location>
</feature>
<name>D6AJF6_STRFL</name>
<dbReference type="InterPro" id="IPR038332">
    <property type="entry name" value="PPE_sf"/>
</dbReference>
<feature type="compositionally biased region" description="Pro residues" evidence="1">
    <location>
        <begin position="283"/>
        <end position="295"/>
    </location>
</feature>
<dbReference type="Gene3D" id="1.20.1260.20">
    <property type="entry name" value="PPE superfamily"/>
    <property type="match status" value="1"/>
</dbReference>
<gene>
    <name evidence="2" type="ORF">SSGG_04595</name>
</gene>
<protein>
    <submittedName>
        <fullName evidence="2">Uncharacterized protein</fullName>
    </submittedName>
</protein>
<feature type="compositionally biased region" description="Polar residues" evidence="1">
    <location>
        <begin position="320"/>
        <end position="334"/>
    </location>
</feature>
<sequence>MGTGGRTPQLRRTNFESMTHQQLVALIASASPSGASSLSTKLAQASSTITKIGEDLREYVSGLPWHGEGGDAFRSWGGQTAAATLRLGEYSKGASRWMELVAEAISEAKATMPPVSETTQAQSTLAKARAAYDVAIDPANRNDPDARGLARSAQSDVAAAETRIQAARGEAALRLRKLGQTYEFTAQQVNATTPPTFPPPAMYMAANEWTRPWSHQVLPAQDASSAVGGWSASGAPLSGTPRTPAHAEIASAPRPVGITPSTDVSRAEPPTRMEIDGLTTLPSAPPSPQAAPPATVPQVGRPDTGGVPSGTIPPAFGSGTVKSSAYPPSTTVTRRPSAEGVRPSVFPGQGSLGSGTAGHPPRDSGIFGGRPLPPNAGGPARELPHGKAIGSEGTPARGPMGYNPAAGTGSGGTRSGVARPARRNASETGGIVAGNPQQTGRPNTQSFSPVSSGRGLASSAPTGTHGSAAAWQRGAAASSPVSNSTSQRNGRRSGSRSGHLAEDEATWMQHGRRTVPPVIE</sequence>
<evidence type="ECO:0000256" key="1">
    <source>
        <dbReference type="SAM" id="MobiDB-lite"/>
    </source>
</evidence>
<reference evidence="3" key="1">
    <citation type="submission" date="2008-10" db="EMBL/GenBank/DDBJ databases">
        <authorList>
            <person name="Molnar K."/>
        </authorList>
    </citation>
    <scope>NUCLEOTIDE SEQUENCE [LARGE SCALE GENOMIC DNA]</scope>
    <source>
        <strain evidence="3">NRRL 15998</strain>
    </source>
</reference>
<proteinExistence type="predicted"/>
<feature type="compositionally biased region" description="Low complexity" evidence="1">
    <location>
        <begin position="225"/>
        <end position="235"/>
    </location>
</feature>
<feature type="region of interest" description="Disordered" evidence="1">
    <location>
        <begin position="225"/>
        <end position="520"/>
    </location>
</feature>